<dbReference type="PRINTS" id="PR00032">
    <property type="entry name" value="HTHARAC"/>
</dbReference>
<evidence type="ECO:0000256" key="1">
    <source>
        <dbReference type="ARBA" id="ARBA00023015"/>
    </source>
</evidence>
<dbReference type="EMBL" id="JACBXS010000004">
    <property type="protein sequence ID" value="NYS23950.1"/>
    <property type="molecule type" value="Genomic_DNA"/>
</dbReference>
<dbReference type="SUPFAM" id="SSF51215">
    <property type="entry name" value="Regulatory protein AraC"/>
    <property type="match status" value="1"/>
</dbReference>
<dbReference type="Gene3D" id="1.10.10.60">
    <property type="entry name" value="Homeodomain-like"/>
    <property type="match status" value="1"/>
</dbReference>
<dbReference type="GO" id="GO:0043565">
    <property type="term" value="F:sequence-specific DNA binding"/>
    <property type="evidence" value="ECO:0007669"/>
    <property type="project" value="InterPro"/>
</dbReference>
<dbReference type="SMART" id="SM00342">
    <property type="entry name" value="HTH_ARAC"/>
    <property type="match status" value="1"/>
</dbReference>
<evidence type="ECO:0000259" key="4">
    <source>
        <dbReference type="PROSITE" id="PS01124"/>
    </source>
</evidence>
<dbReference type="InterPro" id="IPR009057">
    <property type="entry name" value="Homeodomain-like_sf"/>
</dbReference>
<gene>
    <name evidence="5" type="ORF">HUK65_03020</name>
</gene>
<dbReference type="Pfam" id="PF12833">
    <property type="entry name" value="HTH_18"/>
    <property type="match status" value="1"/>
</dbReference>
<feature type="domain" description="HTH araC/xylS-type" evidence="4">
    <location>
        <begin position="155"/>
        <end position="253"/>
    </location>
</feature>
<keyword evidence="2" id="KW-0238">DNA-binding</keyword>
<reference evidence="5 6" key="1">
    <citation type="journal article" date="2000" name="Arch. Microbiol.">
        <title>Rhodobaca bogoriensis gen. nov. and sp. nov., an alkaliphilic purple nonsulfur bacterium from African Rift Valley soda lakes.</title>
        <authorList>
            <person name="Milford A.D."/>
            <person name="Achenbach L.A."/>
            <person name="Jung D.O."/>
            <person name="Madigan M.T."/>
        </authorList>
    </citation>
    <scope>NUCLEOTIDE SEQUENCE [LARGE SCALE GENOMIC DNA]</scope>
    <source>
        <strain evidence="5 6">2376</strain>
    </source>
</reference>
<protein>
    <submittedName>
        <fullName evidence="5">Helix-turn-helix transcriptional regulator</fullName>
    </submittedName>
</protein>
<dbReference type="GO" id="GO:0003700">
    <property type="term" value="F:DNA-binding transcription factor activity"/>
    <property type="evidence" value="ECO:0007669"/>
    <property type="project" value="InterPro"/>
</dbReference>
<dbReference type="AlphaFoldDB" id="A0A7Z0HXG0"/>
<evidence type="ECO:0000313" key="6">
    <source>
        <dbReference type="Proteomes" id="UP000529417"/>
    </source>
</evidence>
<dbReference type="InterPro" id="IPR020449">
    <property type="entry name" value="Tscrpt_reg_AraC-type_HTH"/>
</dbReference>
<name>A0A7Z0HXG0_9RHOB</name>
<dbReference type="PROSITE" id="PS00041">
    <property type="entry name" value="HTH_ARAC_FAMILY_1"/>
    <property type="match status" value="1"/>
</dbReference>
<evidence type="ECO:0000313" key="5">
    <source>
        <dbReference type="EMBL" id="NYS23950.1"/>
    </source>
</evidence>
<keyword evidence="1" id="KW-0805">Transcription regulation</keyword>
<sequence length="267" mass="29560">MSRLTGGPRWQVEAMRALREPVLLWFSMGQGRITIAGRTRGFHANNAIFLPPDTMHGFAVTHRANGAAVFFGRDCALDLPSVPHHFRLREKSDQSELAAIIDNIQREVASTRTGGMVAARHHLGLLGVWIARQLDEREDAHTGEGLLRASERLAARYAALLEREFRSGLCVADYARALGVTPTHLTRACKASCARTAHDLLQDRRLFEARRLLLDTRMPVQDVARALGYSTPGYFTRNFQLHAGQTPSAFRRNGGAAPGDAVRMRAV</sequence>
<keyword evidence="3" id="KW-0804">Transcription</keyword>
<evidence type="ECO:0000256" key="3">
    <source>
        <dbReference type="ARBA" id="ARBA00023163"/>
    </source>
</evidence>
<dbReference type="PROSITE" id="PS01124">
    <property type="entry name" value="HTH_ARAC_FAMILY_2"/>
    <property type="match status" value="1"/>
</dbReference>
<dbReference type="Proteomes" id="UP000529417">
    <property type="component" value="Unassembled WGS sequence"/>
</dbReference>
<dbReference type="SUPFAM" id="SSF46689">
    <property type="entry name" value="Homeodomain-like"/>
    <property type="match status" value="1"/>
</dbReference>
<comment type="caution">
    <text evidence="5">The sequence shown here is derived from an EMBL/GenBank/DDBJ whole genome shotgun (WGS) entry which is preliminary data.</text>
</comment>
<organism evidence="5 6">
    <name type="scientific">Rhabdonatronobacter sediminivivens</name>
    <dbReference type="NCBI Taxonomy" id="2743469"/>
    <lineage>
        <taxon>Bacteria</taxon>
        <taxon>Pseudomonadati</taxon>
        <taxon>Pseudomonadota</taxon>
        <taxon>Alphaproteobacteria</taxon>
        <taxon>Rhodobacterales</taxon>
        <taxon>Paracoccaceae</taxon>
        <taxon>Rhabdonatronobacter</taxon>
    </lineage>
</organism>
<evidence type="ECO:0000256" key="2">
    <source>
        <dbReference type="ARBA" id="ARBA00023125"/>
    </source>
</evidence>
<accession>A0A7Z0HXG0</accession>
<dbReference type="InterPro" id="IPR037923">
    <property type="entry name" value="HTH-like"/>
</dbReference>
<dbReference type="InterPro" id="IPR018060">
    <property type="entry name" value="HTH_AraC"/>
</dbReference>
<dbReference type="InterPro" id="IPR018062">
    <property type="entry name" value="HTH_AraC-typ_CS"/>
</dbReference>
<keyword evidence="6" id="KW-1185">Reference proteome</keyword>
<proteinExistence type="predicted"/>
<dbReference type="PANTHER" id="PTHR43280:SF32">
    <property type="entry name" value="TRANSCRIPTIONAL REGULATORY PROTEIN"/>
    <property type="match status" value="1"/>
</dbReference>
<dbReference type="PANTHER" id="PTHR43280">
    <property type="entry name" value="ARAC-FAMILY TRANSCRIPTIONAL REGULATOR"/>
    <property type="match status" value="1"/>
</dbReference>